<comment type="caution">
    <text evidence="1">The sequence shown here is derived from an EMBL/GenBank/DDBJ whole genome shotgun (WGS) entry which is preliminary data.</text>
</comment>
<feature type="non-terminal residue" evidence="1">
    <location>
        <position position="1"/>
    </location>
</feature>
<accession>A0A392Q6Z3</accession>
<dbReference type="Proteomes" id="UP000265520">
    <property type="component" value="Unassembled WGS sequence"/>
</dbReference>
<name>A0A392Q6Z3_9FABA</name>
<reference evidence="1 2" key="1">
    <citation type="journal article" date="2018" name="Front. Plant Sci.">
        <title>Red Clover (Trifolium pratense) and Zigzag Clover (T. medium) - A Picture of Genomic Similarities and Differences.</title>
        <authorList>
            <person name="Dluhosova J."/>
            <person name="Istvanek J."/>
            <person name="Nedelnik J."/>
            <person name="Repkova J."/>
        </authorList>
    </citation>
    <scope>NUCLEOTIDE SEQUENCE [LARGE SCALE GENOMIC DNA]</scope>
    <source>
        <strain evidence="2">cv. 10/8</strain>
        <tissue evidence="1">Leaf</tissue>
    </source>
</reference>
<evidence type="ECO:0000313" key="2">
    <source>
        <dbReference type="Proteomes" id="UP000265520"/>
    </source>
</evidence>
<dbReference type="AlphaFoldDB" id="A0A392Q6Z3"/>
<keyword evidence="2" id="KW-1185">Reference proteome</keyword>
<evidence type="ECO:0000313" key="1">
    <source>
        <dbReference type="EMBL" id="MCI20173.1"/>
    </source>
</evidence>
<protein>
    <submittedName>
        <fullName evidence="1">Uncharacterized protein</fullName>
    </submittedName>
</protein>
<dbReference type="EMBL" id="LXQA010118520">
    <property type="protein sequence ID" value="MCI20173.1"/>
    <property type="molecule type" value="Genomic_DNA"/>
</dbReference>
<organism evidence="1 2">
    <name type="scientific">Trifolium medium</name>
    <dbReference type="NCBI Taxonomy" id="97028"/>
    <lineage>
        <taxon>Eukaryota</taxon>
        <taxon>Viridiplantae</taxon>
        <taxon>Streptophyta</taxon>
        <taxon>Embryophyta</taxon>
        <taxon>Tracheophyta</taxon>
        <taxon>Spermatophyta</taxon>
        <taxon>Magnoliopsida</taxon>
        <taxon>eudicotyledons</taxon>
        <taxon>Gunneridae</taxon>
        <taxon>Pentapetalae</taxon>
        <taxon>rosids</taxon>
        <taxon>fabids</taxon>
        <taxon>Fabales</taxon>
        <taxon>Fabaceae</taxon>
        <taxon>Papilionoideae</taxon>
        <taxon>50 kb inversion clade</taxon>
        <taxon>NPAAA clade</taxon>
        <taxon>Hologalegina</taxon>
        <taxon>IRL clade</taxon>
        <taxon>Trifolieae</taxon>
        <taxon>Trifolium</taxon>
    </lineage>
</organism>
<proteinExistence type="predicted"/>
<sequence length="57" mass="5826">HEQSVRVFGTAEKQTEREGLVARACCGGGLASLAATVAGFSGEDGEVEIDSGGVEMR</sequence>